<protein>
    <submittedName>
        <fullName evidence="2">Uncharacterized protein</fullName>
    </submittedName>
</protein>
<gene>
    <name evidence="2" type="ORF">TNCV_2182801</name>
</gene>
<evidence type="ECO:0000313" key="2">
    <source>
        <dbReference type="EMBL" id="GFY23019.1"/>
    </source>
</evidence>
<dbReference type="EMBL" id="BMAU01021361">
    <property type="protein sequence ID" value="GFY23019.1"/>
    <property type="molecule type" value="Genomic_DNA"/>
</dbReference>
<feature type="transmembrane region" description="Helical" evidence="1">
    <location>
        <begin position="67"/>
        <end position="87"/>
    </location>
</feature>
<proteinExistence type="predicted"/>
<dbReference type="AlphaFoldDB" id="A0A8X6VV55"/>
<reference evidence="2" key="1">
    <citation type="submission" date="2020-08" db="EMBL/GenBank/DDBJ databases">
        <title>Multicomponent nature underlies the extraordinary mechanical properties of spider dragline silk.</title>
        <authorList>
            <person name="Kono N."/>
            <person name="Nakamura H."/>
            <person name="Mori M."/>
            <person name="Yoshida Y."/>
            <person name="Ohtoshi R."/>
            <person name="Malay A.D."/>
            <person name="Moran D.A.P."/>
            <person name="Tomita M."/>
            <person name="Numata K."/>
            <person name="Arakawa K."/>
        </authorList>
    </citation>
    <scope>NUCLEOTIDE SEQUENCE</scope>
</reference>
<evidence type="ECO:0000256" key="1">
    <source>
        <dbReference type="SAM" id="Phobius"/>
    </source>
</evidence>
<name>A0A8X6VV55_TRICX</name>
<keyword evidence="1" id="KW-0812">Transmembrane</keyword>
<keyword evidence="3" id="KW-1185">Reference proteome</keyword>
<evidence type="ECO:0000313" key="3">
    <source>
        <dbReference type="Proteomes" id="UP000887159"/>
    </source>
</evidence>
<organism evidence="2 3">
    <name type="scientific">Trichonephila clavipes</name>
    <name type="common">Golden silk orbweaver</name>
    <name type="synonym">Nephila clavipes</name>
    <dbReference type="NCBI Taxonomy" id="2585209"/>
    <lineage>
        <taxon>Eukaryota</taxon>
        <taxon>Metazoa</taxon>
        <taxon>Ecdysozoa</taxon>
        <taxon>Arthropoda</taxon>
        <taxon>Chelicerata</taxon>
        <taxon>Arachnida</taxon>
        <taxon>Araneae</taxon>
        <taxon>Araneomorphae</taxon>
        <taxon>Entelegynae</taxon>
        <taxon>Araneoidea</taxon>
        <taxon>Nephilidae</taxon>
        <taxon>Trichonephila</taxon>
    </lineage>
</organism>
<comment type="caution">
    <text evidence="2">The sequence shown here is derived from an EMBL/GenBank/DDBJ whole genome shotgun (WGS) entry which is preliminary data.</text>
</comment>
<keyword evidence="1" id="KW-0472">Membrane</keyword>
<sequence>MCIIYPMAVQAIKLGVRSLCRYRMQAGGLLGASRLPSEYCTQNRKSSEQTTLCHSCIRRFAHKSHHLSLCCISYRIMVAVLTAYAAVNVIAPYERILGVLQTWPFPH</sequence>
<accession>A0A8X6VV55</accession>
<dbReference type="Proteomes" id="UP000887159">
    <property type="component" value="Unassembled WGS sequence"/>
</dbReference>
<keyword evidence="1" id="KW-1133">Transmembrane helix</keyword>